<keyword evidence="2" id="KW-1185">Reference proteome</keyword>
<organism evidence="1 2">
    <name type="scientific">Populus trichocarpa</name>
    <name type="common">Western balsam poplar</name>
    <name type="synonym">Populus balsamifera subsp. trichocarpa</name>
    <dbReference type="NCBI Taxonomy" id="3694"/>
    <lineage>
        <taxon>Eukaryota</taxon>
        <taxon>Viridiplantae</taxon>
        <taxon>Streptophyta</taxon>
        <taxon>Embryophyta</taxon>
        <taxon>Tracheophyta</taxon>
        <taxon>Spermatophyta</taxon>
        <taxon>Magnoliopsida</taxon>
        <taxon>eudicotyledons</taxon>
        <taxon>Gunneridae</taxon>
        <taxon>Pentapetalae</taxon>
        <taxon>rosids</taxon>
        <taxon>fabids</taxon>
        <taxon>Malpighiales</taxon>
        <taxon>Salicaceae</taxon>
        <taxon>Saliceae</taxon>
        <taxon>Populus</taxon>
    </lineage>
</organism>
<gene>
    <name evidence="1" type="ORF">POPTR_007G125700v4</name>
</gene>
<evidence type="ECO:0000313" key="1">
    <source>
        <dbReference type="EMBL" id="KAI9391683.1"/>
    </source>
</evidence>
<dbReference type="EMBL" id="CM009296">
    <property type="protein sequence ID" value="KAI9391683.1"/>
    <property type="molecule type" value="Genomic_DNA"/>
</dbReference>
<proteinExistence type="predicted"/>
<protein>
    <submittedName>
        <fullName evidence="1">Uncharacterized protein</fullName>
    </submittedName>
</protein>
<accession>A0ACC0SR21</accession>
<evidence type="ECO:0000313" key="2">
    <source>
        <dbReference type="Proteomes" id="UP000006729"/>
    </source>
</evidence>
<dbReference type="Proteomes" id="UP000006729">
    <property type="component" value="Chromosome 7"/>
</dbReference>
<comment type="caution">
    <text evidence="1">The sequence shown here is derived from an EMBL/GenBank/DDBJ whole genome shotgun (WGS) entry which is preliminary data.</text>
</comment>
<name>A0ACC0SR21_POPTR</name>
<sequence length="63" mass="7309">MKNNKTWESRFLGYKILVSNLLLLLAELKMKRKMGQVFGFITNRKSFSCHVMPDVVGFLAEKT</sequence>
<reference evidence="1 2" key="1">
    <citation type="journal article" date="2006" name="Science">
        <title>The genome of black cottonwood, Populus trichocarpa (Torr. &amp; Gray).</title>
        <authorList>
            <person name="Tuskan G.A."/>
            <person name="Difazio S."/>
            <person name="Jansson S."/>
            <person name="Bohlmann J."/>
            <person name="Grigoriev I."/>
            <person name="Hellsten U."/>
            <person name="Putnam N."/>
            <person name="Ralph S."/>
            <person name="Rombauts S."/>
            <person name="Salamov A."/>
            <person name="Schein J."/>
            <person name="Sterck L."/>
            <person name="Aerts A."/>
            <person name="Bhalerao R.R."/>
            <person name="Bhalerao R.P."/>
            <person name="Blaudez D."/>
            <person name="Boerjan W."/>
            <person name="Brun A."/>
            <person name="Brunner A."/>
            <person name="Busov V."/>
            <person name="Campbell M."/>
            <person name="Carlson J."/>
            <person name="Chalot M."/>
            <person name="Chapman J."/>
            <person name="Chen G.L."/>
            <person name="Cooper D."/>
            <person name="Coutinho P.M."/>
            <person name="Couturier J."/>
            <person name="Covert S."/>
            <person name="Cronk Q."/>
            <person name="Cunningham R."/>
            <person name="Davis J."/>
            <person name="Degroeve S."/>
            <person name="Dejardin A."/>
            <person name="Depamphilis C."/>
            <person name="Detter J."/>
            <person name="Dirks B."/>
            <person name="Dubchak I."/>
            <person name="Duplessis S."/>
            <person name="Ehlting J."/>
            <person name="Ellis B."/>
            <person name="Gendler K."/>
            <person name="Goodstein D."/>
            <person name="Gribskov M."/>
            <person name="Grimwood J."/>
            <person name="Groover A."/>
            <person name="Gunter L."/>
            <person name="Hamberger B."/>
            <person name="Heinze B."/>
            <person name="Helariutta Y."/>
            <person name="Henrissat B."/>
            <person name="Holligan D."/>
            <person name="Holt R."/>
            <person name="Huang W."/>
            <person name="Islam-Faridi N."/>
            <person name="Jones S."/>
            <person name="Jones-Rhoades M."/>
            <person name="Jorgensen R."/>
            <person name="Joshi C."/>
            <person name="Kangasjarvi J."/>
            <person name="Karlsson J."/>
            <person name="Kelleher C."/>
            <person name="Kirkpatrick R."/>
            <person name="Kirst M."/>
            <person name="Kohler A."/>
            <person name="Kalluri U."/>
            <person name="Larimer F."/>
            <person name="Leebens-Mack J."/>
            <person name="Leple J.C."/>
            <person name="Locascio P."/>
            <person name="Lou Y."/>
            <person name="Lucas S."/>
            <person name="Martin F."/>
            <person name="Montanini B."/>
            <person name="Napoli C."/>
            <person name="Nelson D.R."/>
            <person name="Nelson C."/>
            <person name="Nieminen K."/>
            <person name="Nilsson O."/>
            <person name="Pereda V."/>
            <person name="Peter G."/>
            <person name="Philippe R."/>
            <person name="Pilate G."/>
            <person name="Poliakov A."/>
            <person name="Razumovskaya J."/>
            <person name="Richardson P."/>
            <person name="Rinaldi C."/>
            <person name="Ritland K."/>
            <person name="Rouze P."/>
            <person name="Ryaboy D."/>
            <person name="Schmutz J."/>
            <person name="Schrader J."/>
            <person name="Segerman B."/>
            <person name="Shin H."/>
            <person name="Siddiqui A."/>
            <person name="Sterky F."/>
            <person name="Terry A."/>
            <person name="Tsai C.J."/>
            <person name="Uberbacher E."/>
            <person name="Unneberg P."/>
            <person name="Vahala J."/>
            <person name="Wall K."/>
            <person name="Wessler S."/>
            <person name="Yang G."/>
            <person name="Yin T."/>
            <person name="Douglas C."/>
            <person name="Marra M."/>
            <person name="Sandberg G."/>
            <person name="Van de Peer Y."/>
            <person name="Rokhsar D."/>
        </authorList>
    </citation>
    <scope>NUCLEOTIDE SEQUENCE [LARGE SCALE GENOMIC DNA]</scope>
    <source>
        <strain evidence="2">cv. Nisqually</strain>
    </source>
</reference>